<dbReference type="InterPro" id="IPR000383">
    <property type="entry name" value="Xaa-Pro-like_dom"/>
</dbReference>
<dbReference type="RefSeq" id="WP_083559762.1">
    <property type="nucleotide sequence ID" value="NZ_BJXR01000013.1"/>
</dbReference>
<dbReference type="AlphaFoldDB" id="A0A511SVQ7"/>
<dbReference type="SMART" id="SM00939">
    <property type="entry name" value="PepX_C"/>
    <property type="match status" value="1"/>
</dbReference>
<keyword evidence="5" id="KW-1185">Reference proteome</keyword>
<dbReference type="Proteomes" id="UP000321514">
    <property type="component" value="Unassembled WGS sequence"/>
</dbReference>
<dbReference type="SUPFAM" id="SSF49785">
    <property type="entry name" value="Galactose-binding domain-like"/>
    <property type="match status" value="1"/>
</dbReference>
<dbReference type="OrthoDB" id="9806163at2"/>
<dbReference type="InterPro" id="IPR013736">
    <property type="entry name" value="Xaa-Pro_dipept_C"/>
</dbReference>
<proteinExistence type="predicted"/>
<evidence type="ECO:0000313" key="5">
    <source>
        <dbReference type="Proteomes" id="UP000183760"/>
    </source>
</evidence>
<comment type="caution">
    <text evidence="3">The sequence shown here is derived from an EMBL/GenBank/DDBJ whole genome shotgun (WGS) entry which is preliminary data.</text>
</comment>
<feature type="domain" description="Xaa-Pro dipeptidyl-peptidase C-terminal" evidence="2">
    <location>
        <begin position="309"/>
        <end position="531"/>
    </location>
</feature>
<dbReference type="Gene3D" id="3.40.50.1820">
    <property type="entry name" value="alpha/beta hydrolase"/>
    <property type="match status" value="1"/>
</dbReference>
<dbReference type="SUPFAM" id="SSF53474">
    <property type="entry name" value="alpha/beta-Hydrolases"/>
    <property type="match status" value="1"/>
</dbReference>
<evidence type="ECO:0000313" key="4">
    <source>
        <dbReference type="EMBL" id="SET61642.1"/>
    </source>
</evidence>
<dbReference type="EMBL" id="BJXR01000013">
    <property type="protein sequence ID" value="GEN05986.1"/>
    <property type="molecule type" value="Genomic_DNA"/>
</dbReference>
<dbReference type="PANTHER" id="PTHR22946">
    <property type="entry name" value="DIENELACTONE HYDROLASE DOMAIN-CONTAINING PROTEIN-RELATED"/>
    <property type="match status" value="1"/>
</dbReference>
<evidence type="ECO:0000256" key="1">
    <source>
        <dbReference type="ARBA" id="ARBA00022801"/>
    </source>
</evidence>
<dbReference type="Pfam" id="PF02129">
    <property type="entry name" value="Peptidase_S15"/>
    <property type="match status" value="1"/>
</dbReference>
<dbReference type="Pfam" id="PF08530">
    <property type="entry name" value="PepX_C"/>
    <property type="match status" value="1"/>
</dbReference>
<dbReference type="InterPro" id="IPR029058">
    <property type="entry name" value="AB_hydrolase_fold"/>
</dbReference>
<dbReference type="InterPro" id="IPR050261">
    <property type="entry name" value="FrsA_esterase"/>
</dbReference>
<evidence type="ECO:0000259" key="2">
    <source>
        <dbReference type="SMART" id="SM00939"/>
    </source>
</evidence>
<dbReference type="InterPro" id="IPR008979">
    <property type="entry name" value="Galactose-bd-like_sf"/>
</dbReference>
<sequence length="536" mass="56206">MAQRLLSRWFPRCSLFVVLLIPVLATAAVPSPLPVAHGVLTAAATTGFKFVDIPVGGEVVLKANYIAPTTPGPHPAVVFISSWGLNDLEYLAQAKALAERGYVALSYTPRGFWASGGGIDTAGPADIADTSRVLDWLVANTPTNAARIGLSGVSYGAGISLIASGFDSRVKAVAALSGWTDLVASLYGGDTRRPQAVALLDLAARFLGRPSPELRTSIDNYFANRDIEGIKQWGRVRSASTYVDRINANAPAILIANAYGDSIFPPNPLVSFFNQLTGPKRLELAPGDHAVVEATGLVGLPNPVWTSVTRWLDQHVAGIDTGISNEPPLILRTYDGDVEGYSSWAAVSSSTQRLGLGAIRLLDGTGTLGGAPSTSGARTLWGGVDTTADAGVPLLTNGLQALTGIPPVVWLPGVNRLRAGVWTSPPSSRELALRGTATLRLRITPTTASGTVVAYLYDAVGGFGGLITHVPLSWHGATPGTPLDLDLVFPATAYDIPAWHSLALVVDTEDPLYFGANTLNATLTVGGPSWLDLPLR</sequence>
<gene>
    <name evidence="3" type="ORF">MFU01_10230</name>
    <name evidence="4" type="ORF">SAMN05443572_102897</name>
</gene>
<dbReference type="Proteomes" id="UP000183760">
    <property type="component" value="Unassembled WGS sequence"/>
</dbReference>
<dbReference type="EMBL" id="FOIB01000002">
    <property type="protein sequence ID" value="SET61642.1"/>
    <property type="molecule type" value="Genomic_DNA"/>
</dbReference>
<name>A0A511SVQ7_MYXFU</name>
<dbReference type="GO" id="GO:0052689">
    <property type="term" value="F:carboxylic ester hydrolase activity"/>
    <property type="evidence" value="ECO:0007669"/>
    <property type="project" value="UniProtKB-ARBA"/>
</dbReference>
<protein>
    <submittedName>
        <fullName evidence="4">X-Pro dipeptidyl-peptidase C-terminal non-catalytic domain-containing protein</fullName>
    </submittedName>
</protein>
<organism evidence="3 6">
    <name type="scientific">Myxococcus fulvus</name>
    <dbReference type="NCBI Taxonomy" id="33"/>
    <lineage>
        <taxon>Bacteria</taxon>
        <taxon>Pseudomonadati</taxon>
        <taxon>Myxococcota</taxon>
        <taxon>Myxococcia</taxon>
        <taxon>Myxococcales</taxon>
        <taxon>Cystobacterineae</taxon>
        <taxon>Myxococcaceae</taxon>
        <taxon>Myxococcus</taxon>
    </lineage>
</organism>
<dbReference type="STRING" id="1334629.MFUL124B02_35710"/>
<accession>A0A511SVQ7</accession>
<dbReference type="PANTHER" id="PTHR22946:SF9">
    <property type="entry name" value="POLYKETIDE TRANSFERASE AF380"/>
    <property type="match status" value="1"/>
</dbReference>
<reference evidence="3 6" key="2">
    <citation type="submission" date="2019-07" db="EMBL/GenBank/DDBJ databases">
        <title>Whole genome shotgun sequence of Myxococcus fulvus NBRC 100333.</title>
        <authorList>
            <person name="Hosoyama A."/>
            <person name="Uohara A."/>
            <person name="Ohji S."/>
            <person name="Ichikawa N."/>
        </authorList>
    </citation>
    <scope>NUCLEOTIDE SEQUENCE [LARGE SCALE GENOMIC DNA]</scope>
    <source>
        <strain evidence="3 6">NBRC 100333</strain>
    </source>
</reference>
<reference evidence="4 5" key="1">
    <citation type="submission" date="2016-10" db="EMBL/GenBank/DDBJ databases">
        <authorList>
            <person name="Varghese N."/>
            <person name="Submissions S."/>
        </authorList>
    </citation>
    <scope>NUCLEOTIDE SEQUENCE [LARGE SCALE GENOMIC DNA]</scope>
    <source>
        <strain evidence="4 5">DSM 16525</strain>
    </source>
</reference>
<evidence type="ECO:0000313" key="6">
    <source>
        <dbReference type="Proteomes" id="UP000321514"/>
    </source>
</evidence>
<dbReference type="GO" id="GO:0008239">
    <property type="term" value="F:dipeptidyl-peptidase activity"/>
    <property type="evidence" value="ECO:0007669"/>
    <property type="project" value="InterPro"/>
</dbReference>
<keyword evidence="1" id="KW-0378">Hydrolase</keyword>
<dbReference type="Gene3D" id="2.60.120.260">
    <property type="entry name" value="Galactose-binding domain-like"/>
    <property type="match status" value="1"/>
</dbReference>
<evidence type="ECO:0000313" key="3">
    <source>
        <dbReference type="EMBL" id="GEN05986.1"/>
    </source>
</evidence>